<gene>
    <name evidence="1" type="ORF">TMES_02405</name>
</gene>
<reference evidence="1 2" key="1">
    <citation type="submission" date="2014-03" db="EMBL/GenBank/DDBJ databases">
        <title>The draft genome sequence of Thalassospira mesophila JCM 18969.</title>
        <authorList>
            <person name="Lai Q."/>
            <person name="Shao Z."/>
        </authorList>
    </citation>
    <scope>NUCLEOTIDE SEQUENCE [LARGE SCALE GENOMIC DNA]</scope>
    <source>
        <strain evidence="1 2">JCM 18969</strain>
    </source>
</reference>
<dbReference type="AlphaFoldDB" id="A0A1Y2L464"/>
<protein>
    <recommendedName>
        <fullName evidence="3">DUF1127 domain-containing protein</fullName>
    </recommendedName>
</protein>
<evidence type="ECO:0000313" key="1">
    <source>
        <dbReference type="EMBL" id="OSQ40614.1"/>
    </source>
</evidence>
<evidence type="ECO:0008006" key="3">
    <source>
        <dbReference type="Google" id="ProtNLM"/>
    </source>
</evidence>
<proteinExistence type="predicted"/>
<name>A0A1Y2L464_9PROT</name>
<organism evidence="1 2">
    <name type="scientific">Thalassospira mesophila</name>
    <dbReference type="NCBI Taxonomy" id="1293891"/>
    <lineage>
        <taxon>Bacteria</taxon>
        <taxon>Pseudomonadati</taxon>
        <taxon>Pseudomonadota</taxon>
        <taxon>Alphaproteobacteria</taxon>
        <taxon>Rhodospirillales</taxon>
        <taxon>Thalassospiraceae</taxon>
        <taxon>Thalassospira</taxon>
    </lineage>
</organism>
<dbReference type="OrthoDB" id="7376415at2"/>
<comment type="caution">
    <text evidence="1">The sequence shown here is derived from an EMBL/GenBank/DDBJ whole genome shotgun (WGS) entry which is preliminary data.</text>
</comment>
<dbReference type="RefSeq" id="WP_085579055.1">
    <property type="nucleotide sequence ID" value="NZ_JFKA01000001.1"/>
</dbReference>
<sequence>MVAITRNTAAFTAPRTANTDTVDRLLALPRQWAARFTLRNRLADMDAHLLRDIGWDVYDARIEAGKHFWQA</sequence>
<evidence type="ECO:0000313" key="2">
    <source>
        <dbReference type="Proteomes" id="UP000193391"/>
    </source>
</evidence>
<accession>A0A1Y2L464</accession>
<dbReference type="Proteomes" id="UP000193391">
    <property type="component" value="Unassembled WGS sequence"/>
</dbReference>
<dbReference type="EMBL" id="JFKA01000001">
    <property type="protein sequence ID" value="OSQ40614.1"/>
    <property type="molecule type" value="Genomic_DNA"/>
</dbReference>
<keyword evidence="2" id="KW-1185">Reference proteome</keyword>